<evidence type="ECO:0000313" key="2">
    <source>
        <dbReference type="WBParaSite" id="ALUE_0001738001-mRNA-1"/>
    </source>
</evidence>
<organism evidence="1 2">
    <name type="scientific">Ascaris lumbricoides</name>
    <name type="common">Giant roundworm</name>
    <dbReference type="NCBI Taxonomy" id="6252"/>
    <lineage>
        <taxon>Eukaryota</taxon>
        <taxon>Metazoa</taxon>
        <taxon>Ecdysozoa</taxon>
        <taxon>Nematoda</taxon>
        <taxon>Chromadorea</taxon>
        <taxon>Rhabditida</taxon>
        <taxon>Spirurina</taxon>
        <taxon>Ascaridomorpha</taxon>
        <taxon>Ascaridoidea</taxon>
        <taxon>Ascarididae</taxon>
        <taxon>Ascaris</taxon>
    </lineage>
</organism>
<name>A0A0M3IGF8_ASCLU</name>
<reference evidence="2" key="1">
    <citation type="submission" date="2017-02" db="UniProtKB">
        <authorList>
            <consortium name="WormBaseParasite"/>
        </authorList>
    </citation>
    <scope>IDENTIFICATION</scope>
</reference>
<evidence type="ECO:0000313" key="1">
    <source>
        <dbReference type="Proteomes" id="UP000036681"/>
    </source>
</evidence>
<dbReference type="WBParaSite" id="ALUE_0001738001-mRNA-1">
    <property type="protein sequence ID" value="ALUE_0001738001-mRNA-1"/>
    <property type="gene ID" value="ALUE_0001738001"/>
</dbReference>
<dbReference type="AlphaFoldDB" id="A0A0M3IGF8"/>
<keyword evidence="1" id="KW-1185">Reference proteome</keyword>
<proteinExistence type="predicted"/>
<dbReference type="Proteomes" id="UP000036681">
    <property type="component" value="Unplaced"/>
</dbReference>
<sequence length="167" mass="18785">MSAMSGCPTPSYLMIFEHFDELAKQRSNSAGQRSNDGGMDLAPLYSEFRQACEKDQLDRGSYRIRGPHSLALAELIAETINLNSRLQKLSGSLKENDQQESSRLSEWLNDTSTFKRIDDELNDGLKLMKETNCASDYVYPALKLLSAQLTCISDQVELLKKVINTKE</sequence>
<accession>A0A0M3IGF8</accession>
<protein>
    <submittedName>
        <fullName evidence="2">Uncharacterized protein</fullName>
    </submittedName>
</protein>